<evidence type="ECO:0000313" key="4">
    <source>
        <dbReference type="EMBL" id="QPL15905.1"/>
    </source>
</evidence>
<comment type="similarity">
    <text evidence="1">Belongs to the universal ribosomal protein uS13 family.</text>
</comment>
<keyword evidence="4" id="KW-0496">Mitochondrion</keyword>
<geneLocation type="mitochondrion" evidence="4"/>
<dbReference type="GO" id="GO:1990904">
    <property type="term" value="C:ribonucleoprotein complex"/>
    <property type="evidence" value="ECO:0007669"/>
    <property type="project" value="UniProtKB-KW"/>
</dbReference>
<dbReference type="EMBL" id="MT471315">
    <property type="protein sequence ID" value="QPL15905.1"/>
    <property type="molecule type" value="Genomic_DNA"/>
</dbReference>
<reference evidence="4" key="1">
    <citation type="submission" date="2020-05" db="EMBL/GenBank/DDBJ databases">
        <title>Characterization and comparative analysis of mitochondrial genomes of the highly differentiated ciliated protists shed light on the diversity and evolution of the linear molecular architecture.</title>
        <authorList>
            <person name="Zhang T."/>
            <person name="Li C."/>
            <person name="Zhang X."/>
            <person name="Wang C."/>
            <person name="Roger A.J."/>
            <person name="Song W."/>
            <person name="Gao F."/>
        </authorList>
    </citation>
    <scope>NUCLEOTIDE SEQUENCE</scope>
</reference>
<dbReference type="AlphaFoldDB" id="A0A7T0Q536"/>
<organism evidence="4">
    <name type="scientific">Strombidium sp</name>
    <dbReference type="NCBI Taxonomy" id="181122"/>
    <lineage>
        <taxon>Eukaryota</taxon>
        <taxon>Sar</taxon>
        <taxon>Alveolata</taxon>
        <taxon>Ciliophora</taxon>
        <taxon>Intramacronucleata</taxon>
        <taxon>Spirotrichea</taxon>
        <taxon>Oligotrichia</taxon>
        <taxon>Strombidiidae</taxon>
        <taxon>Strombidium</taxon>
    </lineage>
</organism>
<accession>A0A7T0Q536</accession>
<evidence type="ECO:0000256" key="2">
    <source>
        <dbReference type="ARBA" id="ARBA00022980"/>
    </source>
</evidence>
<name>A0A7T0Q536_9SPIT</name>
<sequence>MKFEHIIHIYWTKGFFYGGNQFYFNKTPHELIPLVPGIGTYITPLLIKRFELTYYRRNYWKLKLKTYEYKTKKSIIWPLNLIFSQINSVNNIAHNVLSLKLLKLYLIKSYAGRSHFLGKPVHGQRTWSNAWSSYHNNRLVRILVSDALQKLNETERPEKINYKLIKKRRHVSKKNKKKTIKKLKWF</sequence>
<dbReference type="InterPro" id="IPR010979">
    <property type="entry name" value="Ribosomal_uS13-like_H2TH"/>
</dbReference>
<proteinExistence type="inferred from homology"/>
<gene>
    <name evidence="4" type="primary">rps13</name>
</gene>
<keyword evidence="2 4" id="KW-0689">Ribosomal protein</keyword>
<dbReference type="SUPFAM" id="SSF46946">
    <property type="entry name" value="S13-like H2TH domain"/>
    <property type="match status" value="1"/>
</dbReference>
<keyword evidence="3" id="KW-0687">Ribonucleoprotein</keyword>
<dbReference type="GO" id="GO:0005840">
    <property type="term" value="C:ribosome"/>
    <property type="evidence" value="ECO:0007669"/>
    <property type="project" value="UniProtKB-KW"/>
</dbReference>
<evidence type="ECO:0000256" key="1">
    <source>
        <dbReference type="ARBA" id="ARBA00008080"/>
    </source>
</evidence>
<dbReference type="PROSITE" id="PS50159">
    <property type="entry name" value="RIBOSOMAL_S13_2"/>
    <property type="match status" value="1"/>
</dbReference>
<dbReference type="InterPro" id="IPR027437">
    <property type="entry name" value="Rbsml_uS13_C"/>
</dbReference>
<dbReference type="GO" id="GO:0003676">
    <property type="term" value="F:nucleic acid binding"/>
    <property type="evidence" value="ECO:0007669"/>
    <property type="project" value="InterPro"/>
</dbReference>
<dbReference type="Gene3D" id="4.10.910.10">
    <property type="entry name" value="30s ribosomal protein s13, domain 2"/>
    <property type="match status" value="1"/>
</dbReference>
<evidence type="ECO:0000256" key="3">
    <source>
        <dbReference type="ARBA" id="ARBA00023274"/>
    </source>
</evidence>
<protein>
    <submittedName>
        <fullName evidence="4">Ribosomal protein S13</fullName>
    </submittedName>
</protein>